<feature type="transmembrane region" description="Helical" evidence="7">
    <location>
        <begin position="284"/>
        <end position="306"/>
    </location>
</feature>
<evidence type="ECO:0000256" key="1">
    <source>
        <dbReference type="ARBA" id="ARBA00004651"/>
    </source>
</evidence>
<keyword evidence="6 7" id="KW-0472">Membrane</keyword>
<evidence type="ECO:0000259" key="8">
    <source>
        <dbReference type="PROSITE" id="PS50928"/>
    </source>
</evidence>
<dbReference type="InterPro" id="IPR035906">
    <property type="entry name" value="MetI-like_sf"/>
</dbReference>
<gene>
    <name evidence="9" type="ORF">GCM10010915_00830</name>
</gene>
<keyword evidence="4 7" id="KW-0812">Transmembrane</keyword>
<keyword evidence="10" id="KW-1185">Reference proteome</keyword>
<name>A0A916Y122_9MICO</name>
<feature type="transmembrane region" description="Helical" evidence="7">
    <location>
        <begin position="180"/>
        <end position="199"/>
    </location>
</feature>
<dbReference type="InterPro" id="IPR045621">
    <property type="entry name" value="BPD_transp_1_N"/>
</dbReference>
<evidence type="ECO:0000256" key="3">
    <source>
        <dbReference type="ARBA" id="ARBA00022475"/>
    </source>
</evidence>
<feature type="domain" description="ABC transmembrane type-1" evidence="8">
    <location>
        <begin position="95"/>
        <end position="303"/>
    </location>
</feature>
<feature type="transmembrane region" description="Helical" evidence="7">
    <location>
        <begin position="99"/>
        <end position="122"/>
    </location>
</feature>
<dbReference type="PANTHER" id="PTHR43163">
    <property type="entry name" value="DIPEPTIDE TRANSPORT SYSTEM PERMEASE PROTEIN DPPB-RELATED"/>
    <property type="match status" value="1"/>
</dbReference>
<dbReference type="InterPro" id="IPR000515">
    <property type="entry name" value="MetI-like"/>
</dbReference>
<organism evidence="9 10">
    <name type="scientific">Microbacterium faecale</name>
    <dbReference type="NCBI Taxonomy" id="1804630"/>
    <lineage>
        <taxon>Bacteria</taxon>
        <taxon>Bacillati</taxon>
        <taxon>Actinomycetota</taxon>
        <taxon>Actinomycetes</taxon>
        <taxon>Micrococcales</taxon>
        <taxon>Microbacteriaceae</taxon>
        <taxon>Microbacterium</taxon>
    </lineage>
</organism>
<keyword evidence="3" id="KW-1003">Cell membrane</keyword>
<dbReference type="PROSITE" id="PS50928">
    <property type="entry name" value="ABC_TM1"/>
    <property type="match status" value="1"/>
</dbReference>
<evidence type="ECO:0000256" key="2">
    <source>
        <dbReference type="ARBA" id="ARBA00022448"/>
    </source>
</evidence>
<accession>A0A916Y122</accession>
<dbReference type="Pfam" id="PF00528">
    <property type="entry name" value="BPD_transp_1"/>
    <property type="match status" value="1"/>
</dbReference>
<evidence type="ECO:0000256" key="5">
    <source>
        <dbReference type="ARBA" id="ARBA00022989"/>
    </source>
</evidence>
<comment type="similarity">
    <text evidence="7">Belongs to the binding-protein-dependent transport system permease family.</text>
</comment>
<evidence type="ECO:0000313" key="10">
    <source>
        <dbReference type="Proteomes" id="UP000633205"/>
    </source>
</evidence>
<dbReference type="EMBL" id="BMHO01000001">
    <property type="protein sequence ID" value="GGD24732.1"/>
    <property type="molecule type" value="Genomic_DNA"/>
</dbReference>
<dbReference type="GO" id="GO:0005886">
    <property type="term" value="C:plasma membrane"/>
    <property type="evidence" value="ECO:0007669"/>
    <property type="project" value="UniProtKB-SubCell"/>
</dbReference>
<dbReference type="AlphaFoldDB" id="A0A916Y122"/>
<evidence type="ECO:0000256" key="7">
    <source>
        <dbReference type="RuleBase" id="RU363032"/>
    </source>
</evidence>
<dbReference type="SUPFAM" id="SSF161098">
    <property type="entry name" value="MetI-like"/>
    <property type="match status" value="1"/>
</dbReference>
<evidence type="ECO:0000313" key="9">
    <source>
        <dbReference type="EMBL" id="GGD24732.1"/>
    </source>
</evidence>
<protein>
    <submittedName>
        <fullName evidence="9">ABC transporter permease</fullName>
    </submittedName>
</protein>
<sequence length="312" mass="32556">MLTVILRRLAVSVPMIFVIASLTFLLINAIPGDPAIAILGPEATPAEYAAVREALGLNRPLIVQYADWLVSALQGDLGTSIRTNRPVVAMIAERMEVTVSLAVIAIIVTAVLGVLIGLVGALKGGWVGKTSQVVAILGTSVPNFWFGIVLVLLFAVGLGALPATGYAPLSSGVDVWAKHLVLPVAAIALAGIAGVARQTRASMNEVLGRDFIRTLMASGAPYSSVVFRHALRNAAIPVVTSLSFQFIGLLSGAIVVDQVFALPGLGAIMLVAMNGRDIPVVQGVVILTALLVIVVNLIVDLLNAWINPKVRS</sequence>
<evidence type="ECO:0000256" key="6">
    <source>
        <dbReference type="ARBA" id="ARBA00023136"/>
    </source>
</evidence>
<comment type="subcellular location">
    <subcellularLocation>
        <location evidence="1 7">Cell membrane</location>
        <topology evidence="1 7">Multi-pass membrane protein</topology>
    </subcellularLocation>
</comment>
<dbReference type="CDD" id="cd06261">
    <property type="entry name" value="TM_PBP2"/>
    <property type="match status" value="1"/>
</dbReference>
<keyword evidence="2 7" id="KW-0813">Transport</keyword>
<reference evidence="9" key="2">
    <citation type="submission" date="2020-09" db="EMBL/GenBank/DDBJ databases">
        <authorList>
            <person name="Sun Q."/>
            <person name="Zhou Y."/>
        </authorList>
    </citation>
    <scope>NUCLEOTIDE SEQUENCE</scope>
    <source>
        <strain evidence="9">CGMCC 1.15152</strain>
    </source>
</reference>
<dbReference type="RefSeq" id="WP_188710360.1">
    <property type="nucleotide sequence ID" value="NZ_BMHO01000001.1"/>
</dbReference>
<feature type="transmembrane region" description="Helical" evidence="7">
    <location>
        <begin position="243"/>
        <end position="272"/>
    </location>
</feature>
<feature type="transmembrane region" description="Helical" evidence="7">
    <location>
        <begin position="9"/>
        <end position="30"/>
    </location>
</feature>
<dbReference type="Gene3D" id="1.10.3720.10">
    <property type="entry name" value="MetI-like"/>
    <property type="match status" value="1"/>
</dbReference>
<keyword evidence="5 7" id="KW-1133">Transmembrane helix</keyword>
<comment type="caution">
    <text evidence="9">The sequence shown here is derived from an EMBL/GenBank/DDBJ whole genome shotgun (WGS) entry which is preliminary data.</text>
</comment>
<dbReference type="PANTHER" id="PTHR43163:SF6">
    <property type="entry name" value="DIPEPTIDE TRANSPORT SYSTEM PERMEASE PROTEIN DPPB-RELATED"/>
    <property type="match status" value="1"/>
</dbReference>
<dbReference type="Pfam" id="PF19300">
    <property type="entry name" value="BPD_transp_1_N"/>
    <property type="match status" value="1"/>
</dbReference>
<dbReference type="GO" id="GO:0071916">
    <property type="term" value="F:dipeptide transmembrane transporter activity"/>
    <property type="evidence" value="ECO:0007669"/>
    <property type="project" value="TreeGrafter"/>
</dbReference>
<reference evidence="9" key="1">
    <citation type="journal article" date="2014" name="Int. J. Syst. Evol. Microbiol.">
        <title>Complete genome sequence of Corynebacterium casei LMG S-19264T (=DSM 44701T), isolated from a smear-ripened cheese.</title>
        <authorList>
            <consortium name="US DOE Joint Genome Institute (JGI-PGF)"/>
            <person name="Walter F."/>
            <person name="Albersmeier A."/>
            <person name="Kalinowski J."/>
            <person name="Ruckert C."/>
        </authorList>
    </citation>
    <scope>NUCLEOTIDE SEQUENCE</scope>
    <source>
        <strain evidence="9">CGMCC 1.15152</strain>
    </source>
</reference>
<evidence type="ECO:0000256" key="4">
    <source>
        <dbReference type="ARBA" id="ARBA00022692"/>
    </source>
</evidence>
<proteinExistence type="inferred from homology"/>
<feature type="transmembrane region" description="Helical" evidence="7">
    <location>
        <begin position="134"/>
        <end position="160"/>
    </location>
</feature>
<dbReference type="Proteomes" id="UP000633205">
    <property type="component" value="Unassembled WGS sequence"/>
</dbReference>